<dbReference type="PRINTS" id="PR00463">
    <property type="entry name" value="EP450I"/>
</dbReference>
<dbReference type="GO" id="GO:0020037">
    <property type="term" value="F:heme binding"/>
    <property type="evidence" value="ECO:0007669"/>
    <property type="project" value="InterPro"/>
</dbReference>
<dbReference type="OrthoDB" id="3366823at2759"/>
<dbReference type="GO" id="GO:0008395">
    <property type="term" value="F:steroid hydroxylase activity"/>
    <property type="evidence" value="ECO:0007669"/>
    <property type="project" value="TreeGrafter"/>
</dbReference>
<dbReference type="Proteomes" id="UP000001861">
    <property type="component" value="Unassembled WGS sequence"/>
</dbReference>
<feature type="transmembrane region" description="Helical" evidence="6">
    <location>
        <begin position="73"/>
        <end position="92"/>
    </location>
</feature>
<dbReference type="InterPro" id="IPR036396">
    <property type="entry name" value="Cyt_P450_sf"/>
</dbReference>
<keyword evidence="2 5" id="KW-0349">Heme</keyword>
<dbReference type="GeneID" id="6016378"/>
<dbReference type="InterPro" id="IPR002401">
    <property type="entry name" value="Cyt_P450_E_grp-I"/>
</dbReference>
<evidence type="ECO:0000256" key="3">
    <source>
        <dbReference type="ARBA" id="ARBA00022723"/>
    </source>
</evidence>
<keyword evidence="3 5" id="KW-0479">Metal-binding</keyword>
<comment type="cofactor">
    <cofactor evidence="5">
        <name>heme</name>
        <dbReference type="ChEBI" id="CHEBI:30413"/>
    </cofactor>
</comment>
<organism evidence="7 8">
    <name type="scientific">Coprinopsis cinerea (strain Okayama-7 / 130 / ATCC MYA-4618 / FGSC 9003)</name>
    <name type="common">Inky cap fungus</name>
    <name type="synonym">Hormographiella aspergillata</name>
    <dbReference type="NCBI Taxonomy" id="240176"/>
    <lineage>
        <taxon>Eukaryota</taxon>
        <taxon>Fungi</taxon>
        <taxon>Dikarya</taxon>
        <taxon>Basidiomycota</taxon>
        <taxon>Agaricomycotina</taxon>
        <taxon>Agaricomycetes</taxon>
        <taxon>Agaricomycetidae</taxon>
        <taxon>Agaricales</taxon>
        <taxon>Agaricineae</taxon>
        <taxon>Psathyrellaceae</taxon>
        <taxon>Coprinopsis</taxon>
    </lineage>
</organism>
<dbReference type="OMA" id="EIRDHTM"/>
<accession>A8P9F2</accession>
<evidence type="ECO:0000313" key="7">
    <source>
        <dbReference type="EMBL" id="EAU82060.2"/>
    </source>
</evidence>
<evidence type="ECO:0000256" key="5">
    <source>
        <dbReference type="PIRSR" id="PIRSR602401-1"/>
    </source>
</evidence>
<dbReference type="HOGENOM" id="CLU_018012_5_2_1"/>
<keyword evidence="6" id="KW-0812">Transmembrane</keyword>
<dbReference type="InterPro" id="IPR050529">
    <property type="entry name" value="CYP450_sterol_14alpha_dmase"/>
</dbReference>
<dbReference type="STRING" id="240176.A8P9F2"/>
<dbReference type="PANTHER" id="PTHR24304">
    <property type="entry name" value="CYTOCHROME P450 FAMILY 7"/>
    <property type="match status" value="1"/>
</dbReference>
<dbReference type="Pfam" id="PF00067">
    <property type="entry name" value="p450"/>
    <property type="match status" value="1"/>
</dbReference>
<evidence type="ECO:0000256" key="2">
    <source>
        <dbReference type="ARBA" id="ARBA00022617"/>
    </source>
</evidence>
<keyword evidence="6" id="KW-0472">Membrane</keyword>
<keyword evidence="4 5" id="KW-0408">Iron</keyword>
<keyword evidence="6" id="KW-1133">Transmembrane helix</keyword>
<comment type="similarity">
    <text evidence="1">Belongs to the cytochrome P450 family.</text>
</comment>
<dbReference type="GO" id="GO:0005506">
    <property type="term" value="F:iron ion binding"/>
    <property type="evidence" value="ECO:0007669"/>
    <property type="project" value="InterPro"/>
</dbReference>
<feature type="transmembrane region" description="Helical" evidence="6">
    <location>
        <begin position="6"/>
        <end position="27"/>
    </location>
</feature>
<dbReference type="RefSeq" id="XP_001839759.2">
    <property type="nucleotide sequence ID" value="XM_001839707.2"/>
</dbReference>
<dbReference type="InterPro" id="IPR001128">
    <property type="entry name" value="Cyt_P450"/>
</dbReference>
<dbReference type="GO" id="GO:0016705">
    <property type="term" value="F:oxidoreductase activity, acting on paired donors, with incorporation or reduction of molecular oxygen"/>
    <property type="evidence" value="ECO:0007669"/>
    <property type="project" value="InterPro"/>
</dbReference>
<dbReference type="EMBL" id="AACS02000011">
    <property type="protein sequence ID" value="EAU82060.2"/>
    <property type="molecule type" value="Genomic_DNA"/>
</dbReference>
<dbReference type="PANTHER" id="PTHR24304:SF2">
    <property type="entry name" value="24-HYDROXYCHOLESTEROL 7-ALPHA-HYDROXYLASE"/>
    <property type="match status" value="1"/>
</dbReference>
<evidence type="ECO:0008006" key="9">
    <source>
        <dbReference type="Google" id="ProtNLM"/>
    </source>
</evidence>
<evidence type="ECO:0000313" key="8">
    <source>
        <dbReference type="Proteomes" id="UP000001861"/>
    </source>
</evidence>
<evidence type="ECO:0000256" key="6">
    <source>
        <dbReference type="SAM" id="Phobius"/>
    </source>
</evidence>
<evidence type="ECO:0000256" key="4">
    <source>
        <dbReference type="ARBA" id="ARBA00023004"/>
    </source>
</evidence>
<feature type="binding site" description="axial binding residue" evidence="5">
    <location>
        <position position="410"/>
    </location>
    <ligand>
        <name>heme</name>
        <dbReference type="ChEBI" id="CHEBI:30413"/>
    </ligand>
    <ligandPart>
        <name>Fe</name>
        <dbReference type="ChEBI" id="CHEBI:18248"/>
    </ligandPart>
</feature>
<reference evidence="7 8" key="1">
    <citation type="journal article" date="2010" name="Proc. Natl. Acad. Sci. U.S.A.">
        <title>Insights into evolution of multicellular fungi from the assembled chromosomes of the mushroom Coprinopsis cinerea (Coprinus cinereus).</title>
        <authorList>
            <person name="Stajich J.E."/>
            <person name="Wilke S.K."/>
            <person name="Ahren D."/>
            <person name="Au C.H."/>
            <person name="Birren B.W."/>
            <person name="Borodovsky M."/>
            <person name="Burns C."/>
            <person name="Canback B."/>
            <person name="Casselton L.A."/>
            <person name="Cheng C.K."/>
            <person name="Deng J."/>
            <person name="Dietrich F.S."/>
            <person name="Fargo D.C."/>
            <person name="Farman M.L."/>
            <person name="Gathman A.C."/>
            <person name="Goldberg J."/>
            <person name="Guigo R."/>
            <person name="Hoegger P.J."/>
            <person name="Hooker J.B."/>
            <person name="Huggins A."/>
            <person name="James T.Y."/>
            <person name="Kamada T."/>
            <person name="Kilaru S."/>
            <person name="Kodira C."/>
            <person name="Kues U."/>
            <person name="Kupfer D."/>
            <person name="Kwan H.S."/>
            <person name="Lomsadze A."/>
            <person name="Li W."/>
            <person name="Lilly W.W."/>
            <person name="Ma L.J."/>
            <person name="Mackey A.J."/>
            <person name="Manning G."/>
            <person name="Martin F."/>
            <person name="Muraguchi H."/>
            <person name="Natvig D.O."/>
            <person name="Palmerini H."/>
            <person name="Ramesh M.A."/>
            <person name="Rehmeyer C.J."/>
            <person name="Roe B.A."/>
            <person name="Shenoy N."/>
            <person name="Stanke M."/>
            <person name="Ter-Hovhannisyan V."/>
            <person name="Tunlid A."/>
            <person name="Velagapudi R."/>
            <person name="Vision T.J."/>
            <person name="Zeng Q."/>
            <person name="Zolan M.E."/>
            <person name="Pukkila P.J."/>
        </authorList>
    </citation>
    <scope>NUCLEOTIDE SEQUENCE [LARGE SCALE GENOMIC DNA]</scope>
    <source>
        <strain evidence="8">Okayama-7 / 130 / ATCC MYA-4618 / FGSC 9003</strain>
    </source>
</reference>
<sequence>MSSWDTQYTILPIVVALGVTLGLSSYFRKCAQRPDTIPTIPTWFPWLGIDNALRFNKNPTLFMEEMRERHGPLYKFTLFGTNMVVLMHPYTLRQLERQSKELSHHLPTVMAAQAASGLAEVDRIVDVMFNELTPITVKGFSLQGMKTSGLREQFHKALENELNAITEPRTMLLSDFVRRTLYRASCMVMFGPTFPIDTYDRFKETIPQLSYLSSRWSRLPWSKAGRNRLVILNSIIDYIRPWWDSDGEENKEQIGEIMLAGLVAMKGSGLSIYEAASGIMTFLWGGNANIWFHLYWMLAQILLDGEVYDEVVREVRCSSGVTEMPLLDSVMWEALRWPYTLQQLRHANTDLNVNLDGTRYFIPKDSWVIPKVLNHDSRVYEQPFEFKPRRFLDNPSLPKPKSFGDGSHMCKGMNFALYQMPDFVATSLRRFDIKLVKRSGKERKIQQSESNSFLPDISKFEEFTIEVIPRSHPNQPTP</sequence>
<dbReference type="Gene3D" id="1.10.630.10">
    <property type="entry name" value="Cytochrome P450"/>
    <property type="match status" value="1"/>
</dbReference>
<name>A8P9F2_COPC7</name>
<comment type="caution">
    <text evidence="7">The sequence shown here is derived from an EMBL/GenBank/DDBJ whole genome shotgun (WGS) entry which is preliminary data.</text>
</comment>
<dbReference type="eggNOG" id="KOG0684">
    <property type="taxonomic scope" value="Eukaryota"/>
</dbReference>
<dbReference type="KEGG" id="cci:CC1G_09662"/>
<evidence type="ECO:0000256" key="1">
    <source>
        <dbReference type="ARBA" id="ARBA00010617"/>
    </source>
</evidence>
<gene>
    <name evidence="7" type="ORF">CC1G_09662</name>
</gene>
<dbReference type="SUPFAM" id="SSF48264">
    <property type="entry name" value="Cytochrome P450"/>
    <property type="match status" value="1"/>
</dbReference>
<dbReference type="VEuPathDB" id="FungiDB:CC1G_09662"/>
<dbReference type="InParanoid" id="A8P9F2"/>
<dbReference type="AlphaFoldDB" id="A8P9F2"/>
<proteinExistence type="inferred from homology"/>
<protein>
    <recommendedName>
        <fullName evidence="9">Cytochrome P450</fullName>
    </recommendedName>
</protein>
<keyword evidence="8" id="KW-1185">Reference proteome</keyword>